<evidence type="ECO:0000256" key="6">
    <source>
        <dbReference type="ARBA" id="ARBA00023002"/>
    </source>
</evidence>
<dbReference type="SUPFAM" id="SSF51395">
    <property type="entry name" value="FMN-linked oxidoreductases"/>
    <property type="match status" value="1"/>
</dbReference>
<keyword evidence="7" id="KW-0472">Membrane</keyword>
<dbReference type="GO" id="GO:0005737">
    <property type="term" value="C:cytoplasm"/>
    <property type="evidence" value="ECO:0007669"/>
    <property type="project" value="InterPro"/>
</dbReference>
<dbReference type="GO" id="GO:0006207">
    <property type="term" value="P:'de novo' pyrimidine nucleobase biosynthetic process"/>
    <property type="evidence" value="ECO:0007669"/>
    <property type="project" value="UniProtKB-UniRule"/>
</dbReference>
<feature type="domain" description="Dihydroorotate dehydrogenase catalytic" evidence="9">
    <location>
        <begin position="42"/>
        <end position="248"/>
    </location>
</feature>
<dbReference type="InterPro" id="IPR013785">
    <property type="entry name" value="Aldolase_TIM"/>
</dbReference>
<dbReference type="NCBIfam" id="TIGR01036">
    <property type="entry name" value="pyrD_sub2"/>
    <property type="match status" value="1"/>
</dbReference>
<evidence type="ECO:0000313" key="10">
    <source>
        <dbReference type="EMBL" id="MBF2734550.1"/>
    </source>
</evidence>
<keyword evidence="3" id="KW-0285">Flavoprotein</keyword>
<comment type="cofactor">
    <cofactor evidence="1">
        <name>FMN</name>
        <dbReference type="ChEBI" id="CHEBI:58210"/>
    </cofactor>
</comment>
<evidence type="ECO:0000256" key="5">
    <source>
        <dbReference type="ARBA" id="ARBA00022975"/>
    </source>
</evidence>
<keyword evidence="4" id="KW-0288">FMN</keyword>
<dbReference type="Gene3D" id="3.20.20.70">
    <property type="entry name" value="Aldolase class I"/>
    <property type="match status" value="1"/>
</dbReference>
<dbReference type="InterPro" id="IPR005719">
    <property type="entry name" value="Dihydroorotate_DH_2"/>
</dbReference>
<dbReference type="InterPro" id="IPR050074">
    <property type="entry name" value="DHO_dehydrogenase"/>
</dbReference>
<dbReference type="InterPro" id="IPR005720">
    <property type="entry name" value="Dihydroorotate_DH_cat"/>
</dbReference>
<evidence type="ECO:0000256" key="8">
    <source>
        <dbReference type="NCBIfam" id="TIGR01036"/>
    </source>
</evidence>
<evidence type="ECO:0000256" key="1">
    <source>
        <dbReference type="ARBA" id="ARBA00001917"/>
    </source>
</evidence>
<dbReference type="PANTHER" id="PTHR48109:SF4">
    <property type="entry name" value="DIHYDROOROTATE DEHYDROGENASE (QUINONE), MITOCHONDRIAL"/>
    <property type="match status" value="1"/>
</dbReference>
<dbReference type="GO" id="GO:0009220">
    <property type="term" value="P:pyrimidine ribonucleotide biosynthetic process"/>
    <property type="evidence" value="ECO:0007669"/>
    <property type="project" value="UniProtKB-UniRule"/>
</dbReference>
<evidence type="ECO:0000256" key="4">
    <source>
        <dbReference type="ARBA" id="ARBA00022643"/>
    </source>
</evidence>
<reference evidence="10" key="1">
    <citation type="submission" date="2020-10" db="EMBL/GenBank/DDBJ databases">
        <title>An improved Amphimedon queenslandica hologenome assembly reveals how three proteobacterial symbionts can extend the metabolic phenotypic of their marine sponge host.</title>
        <authorList>
            <person name="Degnan B."/>
            <person name="Degnan S."/>
            <person name="Xiang X."/>
        </authorList>
    </citation>
    <scope>NUCLEOTIDE SEQUENCE</scope>
    <source>
        <strain evidence="10">AqS2</strain>
    </source>
</reference>
<evidence type="ECO:0000313" key="11">
    <source>
        <dbReference type="Proteomes" id="UP000604381"/>
    </source>
</evidence>
<dbReference type="NCBIfam" id="NF003652">
    <property type="entry name" value="PRK05286.2-5"/>
    <property type="match status" value="1"/>
</dbReference>
<protein>
    <recommendedName>
        <fullName evidence="8">Dihydroorotate dehydrogenase (quinone)</fullName>
        <ecNumber evidence="8">1.3.5.2</ecNumber>
    </recommendedName>
</protein>
<feature type="non-terminal residue" evidence="10">
    <location>
        <position position="253"/>
    </location>
</feature>
<dbReference type="Proteomes" id="UP000604381">
    <property type="component" value="Unassembled WGS sequence"/>
</dbReference>
<name>A0A930UAW6_9GAMM</name>
<evidence type="ECO:0000256" key="3">
    <source>
        <dbReference type="ARBA" id="ARBA00022630"/>
    </source>
</evidence>
<dbReference type="EC" id="1.3.5.2" evidence="8"/>
<organism evidence="10 11">
    <name type="scientific">Candidatus Amphirhobacter heronislandensis</name>
    <dbReference type="NCBI Taxonomy" id="1732024"/>
    <lineage>
        <taxon>Bacteria</taxon>
        <taxon>Pseudomonadati</taxon>
        <taxon>Pseudomonadota</taxon>
        <taxon>Gammaproteobacteria</taxon>
        <taxon>Candidatus Tethybacterales</taxon>
        <taxon>Candidatus Tethybacteraceae</taxon>
        <taxon>Candidatus Amphirhobacter</taxon>
    </lineage>
</organism>
<dbReference type="GO" id="GO:0106430">
    <property type="term" value="F:dihydroorotate dehydrogenase (quinone) activity"/>
    <property type="evidence" value="ECO:0007669"/>
    <property type="project" value="UniProtKB-EC"/>
</dbReference>
<dbReference type="CDD" id="cd04738">
    <property type="entry name" value="DHOD_2_like"/>
    <property type="match status" value="1"/>
</dbReference>
<keyword evidence="11" id="KW-1185">Reference proteome</keyword>
<dbReference type="AlphaFoldDB" id="A0A930UAW6"/>
<gene>
    <name evidence="10" type="ORF">ISN26_00390</name>
</gene>
<dbReference type="PANTHER" id="PTHR48109">
    <property type="entry name" value="DIHYDROOROTATE DEHYDROGENASE (QUINONE), MITOCHONDRIAL-RELATED"/>
    <property type="match status" value="1"/>
</dbReference>
<keyword evidence="5" id="KW-0665">Pyrimidine biosynthesis</keyword>
<sequence>MLGSLTRGLRALPPERAHELAMRALRLSPRIYAAEAIGAPATVMGLHFPNRIGLAAGFDKDGDHINSLAKLGFGFIEVGTITPQPQPGSPQPRLFRLPASKALINRMGFNSRGVEHAARRLAQQGGGFSGVLGCNIGCNRETDKAEAYKDYLHCLRRLYGLANYYVINISSPNTPGLRNMQKPVALNALLRALVSLRDELSEQHREKTPLLIKIDPEQSRDQIEAMAEIVQRTGLDGIVATNTTTRRGREVAA</sequence>
<dbReference type="EMBL" id="JADHEI010000009">
    <property type="protein sequence ID" value="MBF2734550.1"/>
    <property type="molecule type" value="Genomic_DNA"/>
</dbReference>
<dbReference type="GO" id="GO:0005886">
    <property type="term" value="C:plasma membrane"/>
    <property type="evidence" value="ECO:0007669"/>
    <property type="project" value="TreeGrafter"/>
</dbReference>
<accession>A0A930UAW6</accession>
<keyword evidence="6 10" id="KW-0560">Oxidoreductase</keyword>
<comment type="pathway">
    <text evidence="2">Pyrimidine metabolism; UMP biosynthesis via de novo pathway.</text>
</comment>
<evidence type="ECO:0000256" key="2">
    <source>
        <dbReference type="ARBA" id="ARBA00004725"/>
    </source>
</evidence>
<dbReference type="Pfam" id="PF01180">
    <property type="entry name" value="DHO_dh"/>
    <property type="match status" value="1"/>
</dbReference>
<evidence type="ECO:0000259" key="9">
    <source>
        <dbReference type="Pfam" id="PF01180"/>
    </source>
</evidence>
<proteinExistence type="predicted"/>
<comment type="caution">
    <text evidence="10">The sequence shown here is derived from an EMBL/GenBank/DDBJ whole genome shotgun (WGS) entry which is preliminary data.</text>
</comment>
<evidence type="ECO:0000256" key="7">
    <source>
        <dbReference type="ARBA" id="ARBA00023136"/>
    </source>
</evidence>